<evidence type="ECO:0000256" key="3">
    <source>
        <dbReference type="ARBA" id="ARBA00023015"/>
    </source>
</evidence>
<feature type="compositionally biased region" description="Polar residues" evidence="7">
    <location>
        <begin position="97"/>
        <end position="107"/>
    </location>
</feature>
<feature type="compositionally biased region" description="Low complexity" evidence="7">
    <location>
        <begin position="108"/>
        <end position="120"/>
    </location>
</feature>
<dbReference type="SMART" id="SM00353">
    <property type="entry name" value="HLH"/>
    <property type="match status" value="1"/>
</dbReference>
<dbReference type="GO" id="GO:0000981">
    <property type="term" value="F:DNA-binding transcription factor activity, RNA polymerase II-specific"/>
    <property type="evidence" value="ECO:0007669"/>
    <property type="project" value="TreeGrafter"/>
</dbReference>
<dbReference type="STRING" id="48269.A0A183MX25"/>
<sequence>MSQVYDRPIINSNNNNNNNSTLLWNNEIPIIDYPIKHPYDIMNDTVIRNQFTSHLDNIWDYSYNLPRTTYIPITTIDTLPINSFIWSDSSSMTSFYPWNNEQLTSSPQQQQQQQQQQHQQTFWLDNHHEMNYHNLLIEDEIVENEFNNSKNYLSTLNDSLQMNTTNNPTIITTYNNKTTDMENEMNTFMSPSTITASTTSTTSTSSSSALLAYLNLDKIKVIENLMDSNKSHNQSELNLVQCSRNIKTNNKSTIQSNESFKLPNHIGHFKNFYKTDYDTYQNTFNNNHNITNVNLLKSTTSDELQTQRFLANVRERQRTQSLNQAFSELRRIIPTLPSDKLSKIQTLKLATR</sequence>
<evidence type="ECO:0000313" key="9">
    <source>
        <dbReference type="Proteomes" id="UP000277204"/>
    </source>
</evidence>
<name>A0A183MX25_9TREM</name>
<dbReference type="Proteomes" id="UP000277204">
    <property type="component" value="Unassembled WGS sequence"/>
</dbReference>
<dbReference type="PROSITE" id="PS50888">
    <property type="entry name" value="BHLH"/>
    <property type="match status" value="1"/>
</dbReference>
<evidence type="ECO:0000256" key="2">
    <source>
        <dbReference type="ARBA" id="ARBA00022782"/>
    </source>
</evidence>
<keyword evidence="1" id="KW-0217">Developmental protein</keyword>
<dbReference type="PANTHER" id="PTHR23349:SF50">
    <property type="entry name" value="PROTEIN TWIST"/>
    <property type="match status" value="1"/>
</dbReference>
<dbReference type="GO" id="GO:0046983">
    <property type="term" value="F:protein dimerization activity"/>
    <property type="evidence" value="ECO:0007669"/>
    <property type="project" value="InterPro"/>
</dbReference>
<dbReference type="SUPFAM" id="SSF47459">
    <property type="entry name" value="HLH, helix-loop-helix DNA-binding domain"/>
    <property type="match status" value="1"/>
</dbReference>
<dbReference type="Pfam" id="PF00010">
    <property type="entry name" value="HLH"/>
    <property type="match status" value="1"/>
</dbReference>
<evidence type="ECO:0000256" key="6">
    <source>
        <dbReference type="ARBA" id="ARBA00023242"/>
    </source>
</evidence>
<dbReference type="InterPro" id="IPR050283">
    <property type="entry name" value="E-box_TF_Regulators"/>
</dbReference>
<dbReference type="EMBL" id="UZAI01018377">
    <property type="protein sequence ID" value="VDP36396.1"/>
    <property type="molecule type" value="Genomic_DNA"/>
</dbReference>
<dbReference type="InterPro" id="IPR036638">
    <property type="entry name" value="HLH_DNA-bd_sf"/>
</dbReference>
<keyword evidence="5" id="KW-0804">Transcription</keyword>
<keyword evidence="9" id="KW-1185">Reference proteome</keyword>
<evidence type="ECO:0000256" key="1">
    <source>
        <dbReference type="ARBA" id="ARBA00022473"/>
    </source>
</evidence>
<dbReference type="AlphaFoldDB" id="A0A183MX25"/>
<evidence type="ECO:0000256" key="7">
    <source>
        <dbReference type="SAM" id="MobiDB-lite"/>
    </source>
</evidence>
<keyword evidence="3" id="KW-0805">Transcription regulation</keyword>
<keyword evidence="6" id="KW-0539">Nucleus</keyword>
<dbReference type="GO" id="GO:0030154">
    <property type="term" value="P:cell differentiation"/>
    <property type="evidence" value="ECO:0007669"/>
    <property type="project" value="UniProtKB-KW"/>
</dbReference>
<keyword evidence="2" id="KW-0221">Differentiation</keyword>
<keyword evidence="4" id="KW-0238">DNA-binding</keyword>
<dbReference type="InterPro" id="IPR011598">
    <property type="entry name" value="bHLH_dom"/>
</dbReference>
<dbReference type="Gene3D" id="4.10.280.10">
    <property type="entry name" value="Helix-loop-helix DNA-binding domain"/>
    <property type="match status" value="1"/>
</dbReference>
<evidence type="ECO:0000256" key="5">
    <source>
        <dbReference type="ARBA" id="ARBA00023163"/>
    </source>
</evidence>
<accession>A0A183MX25</accession>
<reference evidence="8 9" key="1">
    <citation type="submission" date="2018-11" db="EMBL/GenBank/DDBJ databases">
        <authorList>
            <consortium name="Pathogen Informatics"/>
        </authorList>
    </citation>
    <scope>NUCLEOTIDE SEQUENCE [LARGE SCALE GENOMIC DNA]</scope>
    <source>
        <strain evidence="8 9">Zambia</strain>
    </source>
</reference>
<evidence type="ECO:0000313" key="8">
    <source>
        <dbReference type="EMBL" id="VDP36396.1"/>
    </source>
</evidence>
<organism evidence="8 9">
    <name type="scientific">Schistosoma margrebowiei</name>
    <dbReference type="NCBI Taxonomy" id="48269"/>
    <lineage>
        <taxon>Eukaryota</taxon>
        <taxon>Metazoa</taxon>
        <taxon>Spiralia</taxon>
        <taxon>Lophotrochozoa</taxon>
        <taxon>Platyhelminthes</taxon>
        <taxon>Trematoda</taxon>
        <taxon>Digenea</taxon>
        <taxon>Strigeidida</taxon>
        <taxon>Schistosomatoidea</taxon>
        <taxon>Schistosomatidae</taxon>
        <taxon>Schistosoma</taxon>
    </lineage>
</organism>
<dbReference type="GO" id="GO:0000977">
    <property type="term" value="F:RNA polymerase II transcription regulatory region sequence-specific DNA binding"/>
    <property type="evidence" value="ECO:0007669"/>
    <property type="project" value="TreeGrafter"/>
</dbReference>
<gene>
    <name evidence="8" type="ORF">SMRZ_LOCUS20600</name>
</gene>
<protein>
    <submittedName>
        <fullName evidence="8">Uncharacterized protein</fullName>
    </submittedName>
</protein>
<feature type="region of interest" description="Disordered" evidence="7">
    <location>
        <begin position="97"/>
        <end position="120"/>
    </location>
</feature>
<dbReference type="PANTHER" id="PTHR23349">
    <property type="entry name" value="BASIC HELIX-LOOP-HELIX TRANSCRIPTION FACTOR, TWIST"/>
    <property type="match status" value="1"/>
</dbReference>
<proteinExistence type="predicted"/>
<evidence type="ECO:0000256" key="4">
    <source>
        <dbReference type="ARBA" id="ARBA00023125"/>
    </source>
</evidence>